<comment type="similarity">
    <text evidence="8">Belongs to the TonB-dependent receptor family.</text>
</comment>
<evidence type="ECO:0000256" key="5">
    <source>
        <dbReference type="ARBA" id="ARBA00022729"/>
    </source>
</evidence>
<keyword evidence="2 8" id="KW-0813">Transport</keyword>
<evidence type="ECO:0000256" key="2">
    <source>
        <dbReference type="ARBA" id="ARBA00022448"/>
    </source>
</evidence>
<sequence>MVTATRSPVCEDQTTANVTVITAEEIERLPATNVAEVLQYLPGVFVEIDSGPGSPANGISIQGCETRHVAVYQDNVPLEMMANPQTDLAYLPVDNIEKIEVVKGVASAAWGSSLGGVINIITKDPDRKKPLSIDATGSCGENHTRRIRAGVSGFKGQLGWLVSGVHEKSDGFFDHSEYRQNGGYAKLDYGVGQTGQVRFVAFSNTGRDAEWLPDEPDFWDDREQRRAYQTLSFETAPTDATILTVELRHHRYETRVDDVYVDHRELYSDYEDELWGGSARMQWAAPRHHAVTAGCDIDWGKYDWTYYQEAYDTRNWAVWVNDTIAMGPVHVNAGLRYDDNFNFGNELSPSLGAVYPFSRYDALIRAQVSRGFSAPPASLVNDPTYGNPDLKAETAVNYQIGGQIQPNRYFKVELTFFRADVDDLITYNYETERHQNIETVTRQGIEGGVSVFSDFGLAFHFGGTYVDVFNEKTDERIEDIPKLIYTARVLYTGGRFTHTLVGRMVDHNSSFPETRDKRFVWDYKLTFRLPTSTSYGRYKLFANIHNLTDSDYIVRPNWPKPGRWVEGGLQFVF</sequence>
<evidence type="ECO:0000256" key="7">
    <source>
        <dbReference type="ARBA" id="ARBA00023237"/>
    </source>
</evidence>
<dbReference type="EMBL" id="AP021876">
    <property type="protein sequence ID" value="BBO83612.1"/>
    <property type="molecule type" value="Genomic_DNA"/>
</dbReference>
<reference evidence="10 11" key="1">
    <citation type="submission" date="2019-11" db="EMBL/GenBank/DDBJ databases">
        <title>Comparative genomics of hydrocarbon-degrading Desulfosarcina strains.</title>
        <authorList>
            <person name="Watanabe M."/>
            <person name="Kojima H."/>
            <person name="Fukui M."/>
        </authorList>
    </citation>
    <scope>NUCLEOTIDE SEQUENCE [LARGE SCALE GENOMIC DNA]</scope>
    <source>
        <strain evidence="10 11">28bB2T</strain>
    </source>
</reference>
<dbReference type="AlphaFoldDB" id="A0A5K7ZTT4"/>
<dbReference type="Gene3D" id="2.40.170.20">
    <property type="entry name" value="TonB-dependent receptor, beta-barrel domain"/>
    <property type="match status" value="1"/>
</dbReference>
<evidence type="ECO:0000256" key="6">
    <source>
        <dbReference type="ARBA" id="ARBA00023136"/>
    </source>
</evidence>
<dbReference type="Pfam" id="PF07715">
    <property type="entry name" value="Plug"/>
    <property type="match status" value="1"/>
</dbReference>
<dbReference type="GO" id="GO:0044718">
    <property type="term" value="P:siderophore transmembrane transport"/>
    <property type="evidence" value="ECO:0007669"/>
    <property type="project" value="TreeGrafter"/>
</dbReference>
<protein>
    <submittedName>
        <fullName evidence="10">Ligand-gated TonB-dependent outer membrane channel</fullName>
    </submittedName>
</protein>
<keyword evidence="5" id="KW-0732">Signal</keyword>
<dbReference type="CDD" id="cd01347">
    <property type="entry name" value="ligand_gated_channel"/>
    <property type="match status" value="1"/>
</dbReference>
<comment type="subcellular location">
    <subcellularLocation>
        <location evidence="1 8">Cell outer membrane</location>
        <topology evidence="1 8">Multi-pass membrane protein</topology>
    </subcellularLocation>
</comment>
<proteinExistence type="inferred from homology"/>
<evidence type="ECO:0000313" key="10">
    <source>
        <dbReference type="EMBL" id="BBO83612.1"/>
    </source>
</evidence>
<dbReference type="PROSITE" id="PS52016">
    <property type="entry name" value="TONB_DEPENDENT_REC_3"/>
    <property type="match status" value="1"/>
</dbReference>
<evidence type="ECO:0000256" key="3">
    <source>
        <dbReference type="ARBA" id="ARBA00022452"/>
    </source>
</evidence>
<gene>
    <name evidence="10" type="ORF">DSCO28_41780</name>
</gene>
<dbReference type="InterPro" id="IPR036942">
    <property type="entry name" value="Beta-barrel_TonB_sf"/>
</dbReference>
<dbReference type="Proteomes" id="UP000425960">
    <property type="component" value="Chromosome"/>
</dbReference>
<keyword evidence="3 8" id="KW-1134">Transmembrane beta strand</keyword>
<dbReference type="GO" id="GO:0009279">
    <property type="term" value="C:cell outer membrane"/>
    <property type="evidence" value="ECO:0007669"/>
    <property type="project" value="UniProtKB-SubCell"/>
</dbReference>
<dbReference type="InterPro" id="IPR012910">
    <property type="entry name" value="Plug_dom"/>
</dbReference>
<dbReference type="Gene3D" id="2.170.130.10">
    <property type="entry name" value="TonB-dependent receptor, plug domain"/>
    <property type="match status" value="1"/>
</dbReference>
<evidence type="ECO:0000256" key="4">
    <source>
        <dbReference type="ARBA" id="ARBA00022692"/>
    </source>
</evidence>
<name>A0A5K7ZTT4_9BACT</name>
<evidence type="ECO:0000313" key="11">
    <source>
        <dbReference type="Proteomes" id="UP000425960"/>
    </source>
</evidence>
<evidence type="ECO:0000259" key="9">
    <source>
        <dbReference type="Pfam" id="PF07715"/>
    </source>
</evidence>
<evidence type="ECO:0000256" key="8">
    <source>
        <dbReference type="PROSITE-ProRule" id="PRU01360"/>
    </source>
</evidence>
<keyword evidence="6 8" id="KW-0472">Membrane</keyword>
<dbReference type="GO" id="GO:0015344">
    <property type="term" value="F:siderophore uptake transmembrane transporter activity"/>
    <property type="evidence" value="ECO:0007669"/>
    <property type="project" value="TreeGrafter"/>
</dbReference>
<dbReference type="InterPro" id="IPR037066">
    <property type="entry name" value="Plug_dom_sf"/>
</dbReference>
<dbReference type="PANTHER" id="PTHR30069:SF53">
    <property type="entry name" value="COLICIN I RECEPTOR-RELATED"/>
    <property type="match status" value="1"/>
</dbReference>
<dbReference type="KEGG" id="dov:DSCO28_41780"/>
<organism evidence="10 11">
    <name type="scientific">Desulfosarcina ovata subsp. sediminis</name>
    <dbReference type="NCBI Taxonomy" id="885957"/>
    <lineage>
        <taxon>Bacteria</taxon>
        <taxon>Pseudomonadati</taxon>
        <taxon>Thermodesulfobacteriota</taxon>
        <taxon>Desulfobacteria</taxon>
        <taxon>Desulfobacterales</taxon>
        <taxon>Desulfosarcinaceae</taxon>
        <taxon>Desulfosarcina</taxon>
    </lineage>
</organism>
<dbReference type="SUPFAM" id="SSF56935">
    <property type="entry name" value="Porins"/>
    <property type="match status" value="1"/>
</dbReference>
<accession>A0A5K7ZTT4</accession>
<dbReference type="InterPro" id="IPR039426">
    <property type="entry name" value="TonB-dep_rcpt-like"/>
</dbReference>
<keyword evidence="4 8" id="KW-0812">Transmembrane</keyword>
<keyword evidence="7 8" id="KW-0998">Cell outer membrane</keyword>
<feature type="domain" description="TonB-dependent receptor plug" evidence="9">
    <location>
        <begin position="13"/>
        <end position="117"/>
    </location>
</feature>
<dbReference type="PANTHER" id="PTHR30069">
    <property type="entry name" value="TONB-DEPENDENT OUTER MEMBRANE RECEPTOR"/>
    <property type="match status" value="1"/>
</dbReference>
<evidence type="ECO:0000256" key="1">
    <source>
        <dbReference type="ARBA" id="ARBA00004571"/>
    </source>
</evidence>